<protein>
    <submittedName>
        <fullName evidence="1">Succinate dehydrogenase</fullName>
    </submittedName>
</protein>
<dbReference type="Proteomes" id="UP000245638">
    <property type="component" value="Unassembled WGS sequence"/>
</dbReference>
<name>A0A2T9XB67_9CREN</name>
<evidence type="ECO:0000313" key="2">
    <source>
        <dbReference type="Proteomes" id="UP000245638"/>
    </source>
</evidence>
<comment type="caution">
    <text evidence="1">The sequence shown here is derived from an EMBL/GenBank/DDBJ whole genome shotgun (WGS) entry which is preliminary data.</text>
</comment>
<evidence type="ECO:0000313" key="1">
    <source>
        <dbReference type="EMBL" id="PVU77319.1"/>
    </source>
</evidence>
<organism evidence="1 2">
    <name type="scientific">Acidianus hospitalis</name>
    <dbReference type="NCBI Taxonomy" id="563177"/>
    <lineage>
        <taxon>Archaea</taxon>
        <taxon>Thermoproteota</taxon>
        <taxon>Thermoprotei</taxon>
        <taxon>Sulfolobales</taxon>
        <taxon>Sulfolobaceae</taxon>
        <taxon>Acidianus</taxon>
    </lineage>
</organism>
<accession>A0A2T9XB67</accession>
<dbReference type="EMBL" id="QEFD01000035">
    <property type="protein sequence ID" value="PVU77319.1"/>
    <property type="molecule type" value="Genomic_DNA"/>
</dbReference>
<dbReference type="AlphaFoldDB" id="A0A2T9XB67"/>
<sequence>MSEENKIVEALKKLGATVGNWYEVSERPGRPPFGKEVEYKIGDIMWGKVHLRLDGDLYVHIISKIPFNWKDRVKDLKIKGSIEDAAGGLMWIKTTPEDMYSDLEFIRNYLEKIKNESPKK</sequence>
<gene>
    <name evidence="1" type="ORF">DDW13_01005</name>
</gene>
<proteinExistence type="predicted"/>
<reference evidence="1 2" key="1">
    <citation type="journal article" date="2015" name="Appl. Environ. Microbiol.">
        <title>Nanoarchaeota, Their Sulfolobales Host, and Nanoarchaeota Virus Distribution across Yellowstone National Park Hot Springs.</title>
        <authorList>
            <person name="Munson-McGee J.H."/>
            <person name="Field E.K."/>
            <person name="Bateson M."/>
            <person name="Rooney C."/>
            <person name="Stepanauskas R."/>
            <person name="Young M.J."/>
        </authorList>
    </citation>
    <scope>NUCLEOTIDE SEQUENCE [LARGE SCALE GENOMIC DNA]</scope>
    <source>
        <strain evidence="1">SCGC AC-742_N10</strain>
    </source>
</reference>